<feature type="compositionally biased region" description="Low complexity" evidence="1">
    <location>
        <begin position="209"/>
        <end position="293"/>
    </location>
</feature>
<feature type="chain" id="PRO_5045390216" evidence="3">
    <location>
        <begin position="19"/>
        <end position="489"/>
    </location>
</feature>
<keyword evidence="2" id="KW-1133">Transmembrane helix</keyword>
<feature type="region of interest" description="Disordered" evidence="1">
    <location>
        <begin position="209"/>
        <end position="336"/>
    </location>
</feature>
<evidence type="ECO:0000256" key="3">
    <source>
        <dbReference type="SAM" id="SignalP"/>
    </source>
</evidence>
<reference evidence="5" key="1">
    <citation type="submission" date="2025-08" db="UniProtKB">
        <authorList>
            <consortium name="RefSeq"/>
        </authorList>
    </citation>
    <scope>IDENTIFICATION</scope>
</reference>
<dbReference type="CTD" id="40283"/>
<name>A0AB39ZGX0_DROSZ</name>
<dbReference type="RefSeq" id="XP_016934949.2">
    <property type="nucleotide sequence ID" value="XM_017079460.4"/>
</dbReference>
<feature type="transmembrane region" description="Helical" evidence="2">
    <location>
        <begin position="423"/>
        <end position="446"/>
    </location>
</feature>
<sequence>MAKLIILCCFLWNLKALALPIIDPDSYPEEMCPPCPNDFPICGNVIVEVERGNGLPGSCCPRYECRDEEPVCDDSKMRFYKNKCTVCDPCEPLAVQCKEMCELEEEIPICLTDNNEYKELDNVWEEDNGCTTATCLGGFVSRKTIQCNHEYPCSNPIAIKGICCLVCPEELDEDGSYYGHLPFDGTTQGSEVIGDDGSIEEITIKYMNSTTSPEISTPISDEVESSSSVNSSTIPTESSTIVSDASESSSVANNSTTTTEMSTPTPITSESTSTDVINTESSSESLGVMVSSETPDLKHPEEEEETSSTDFPTETTTNPTTADDLETSKGSSTSLETYTNDGITKIGLSADKTTDEKIDMSTETAKINFSVMTDSPITNQPEALAPESTSQVKDPNDTEVLRIKSHHNYVDVPQEQIKHDYTWIFGGAVVGVVGVLVALIITYWIYKRYYSTKKYDIIPGRELSSYVNVRCKDTKENEGLVVIPAQTNS</sequence>
<feature type="signal peptide" evidence="3">
    <location>
        <begin position="1"/>
        <end position="18"/>
    </location>
</feature>
<gene>
    <name evidence="5" type="primary">Rcd2</name>
</gene>
<dbReference type="Proteomes" id="UP001652628">
    <property type="component" value="Chromosome 3"/>
</dbReference>
<dbReference type="GeneID" id="108013550"/>
<evidence type="ECO:0000313" key="4">
    <source>
        <dbReference type="Proteomes" id="UP001652628"/>
    </source>
</evidence>
<keyword evidence="2" id="KW-0812">Transmembrane</keyword>
<dbReference type="AlphaFoldDB" id="A0AB39ZGX0"/>
<proteinExistence type="predicted"/>
<accession>A0AB39ZGX0</accession>
<evidence type="ECO:0000256" key="1">
    <source>
        <dbReference type="SAM" id="MobiDB-lite"/>
    </source>
</evidence>
<keyword evidence="3" id="KW-0732">Signal</keyword>
<keyword evidence="2" id="KW-0472">Membrane</keyword>
<evidence type="ECO:0000256" key="2">
    <source>
        <dbReference type="SAM" id="Phobius"/>
    </source>
</evidence>
<protein>
    <submittedName>
        <fullName evidence="5">Papilin</fullName>
    </submittedName>
</protein>
<evidence type="ECO:0000313" key="5">
    <source>
        <dbReference type="RefSeq" id="XP_016934949.2"/>
    </source>
</evidence>
<keyword evidence="4" id="KW-1185">Reference proteome</keyword>
<organism evidence="4 5">
    <name type="scientific">Drosophila suzukii</name>
    <name type="common">Spotted-wing drosophila fruit fly</name>
    <dbReference type="NCBI Taxonomy" id="28584"/>
    <lineage>
        <taxon>Eukaryota</taxon>
        <taxon>Metazoa</taxon>
        <taxon>Ecdysozoa</taxon>
        <taxon>Arthropoda</taxon>
        <taxon>Hexapoda</taxon>
        <taxon>Insecta</taxon>
        <taxon>Pterygota</taxon>
        <taxon>Neoptera</taxon>
        <taxon>Endopterygota</taxon>
        <taxon>Diptera</taxon>
        <taxon>Brachycera</taxon>
        <taxon>Muscomorpha</taxon>
        <taxon>Ephydroidea</taxon>
        <taxon>Drosophilidae</taxon>
        <taxon>Drosophila</taxon>
        <taxon>Sophophora</taxon>
    </lineage>
</organism>
<feature type="compositionally biased region" description="Low complexity" evidence="1">
    <location>
        <begin position="308"/>
        <end position="322"/>
    </location>
</feature>